<accession>A0A853CRY2</accession>
<reference evidence="2 3" key="1">
    <citation type="submission" date="2020-07" db="EMBL/GenBank/DDBJ databases">
        <title>Sequencing the genomes of 1000 actinobacteria strains.</title>
        <authorList>
            <person name="Klenk H.-P."/>
        </authorList>
    </citation>
    <scope>NUCLEOTIDE SEQUENCE [LARGE SCALE GENOMIC DNA]</scope>
    <source>
        <strain evidence="2 3">DSM 15165</strain>
    </source>
</reference>
<organism evidence="2 3">
    <name type="scientific">Leifsonia shinshuensis</name>
    <dbReference type="NCBI Taxonomy" id="150026"/>
    <lineage>
        <taxon>Bacteria</taxon>
        <taxon>Bacillati</taxon>
        <taxon>Actinomycetota</taxon>
        <taxon>Actinomycetes</taxon>
        <taxon>Micrococcales</taxon>
        <taxon>Microbacteriaceae</taxon>
        <taxon>Leifsonia</taxon>
    </lineage>
</organism>
<proteinExistence type="predicted"/>
<name>A0A853CRY2_9MICO</name>
<dbReference type="EMBL" id="JACCFL010000001">
    <property type="protein sequence ID" value="NYJ21984.1"/>
    <property type="molecule type" value="Genomic_DNA"/>
</dbReference>
<evidence type="ECO:0000256" key="1">
    <source>
        <dbReference type="SAM" id="MobiDB-lite"/>
    </source>
</evidence>
<evidence type="ECO:0000313" key="3">
    <source>
        <dbReference type="Proteomes" id="UP000578352"/>
    </source>
</evidence>
<evidence type="ECO:0000313" key="2">
    <source>
        <dbReference type="EMBL" id="NYJ21984.1"/>
    </source>
</evidence>
<sequence length="29" mass="3560">MTEGIRMRHNTDLKRYQRALRQSERSRGL</sequence>
<feature type="region of interest" description="Disordered" evidence="1">
    <location>
        <begin position="1"/>
        <end position="29"/>
    </location>
</feature>
<dbReference type="AlphaFoldDB" id="A0A853CRY2"/>
<comment type="caution">
    <text evidence="2">The sequence shown here is derived from an EMBL/GenBank/DDBJ whole genome shotgun (WGS) entry which is preliminary data.</text>
</comment>
<gene>
    <name evidence="2" type="ORF">HNR13_000271</name>
</gene>
<dbReference type="Proteomes" id="UP000578352">
    <property type="component" value="Unassembled WGS sequence"/>
</dbReference>
<protein>
    <submittedName>
        <fullName evidence="2">Uncharacterized protein</fullName>
    </submittedName>
</protein>